<dbReference type="Gene3D" id="1.10.840.10">
    <property type="entry name" value="Ras guanine-nucleotide exchange factors catalytic domain"/>
    <property type="match status" value="1"/>
</dbReference>
<dbReference type="Pfam" id="PF00617">
    <property type="entry name" value="RasGEF"/>
    <property type="match status" value="1"/>
</dbReference>
<comment type="caution">
    <text evidence="16">The sequence shown here is derived from an EMBL/GenBank/DDBJ whole genome shotgun (WGS) entry which is preliminary data.</text>
</comment>
<feature type="compositionally biased region" description="Polar residues" evidence="12">
    <location>
        <begin position="683"/>
        <end position="692"/>
    </location>
</feature>
<evidence type="ECO:0000256" key="3">
    <source>
        <dbReference type="ARBA" id="ARBA00009666"/>
    </source>
</evidence>
<dbReference type="InterPro" id="IPR056686">
    <property type="entry name" value="DUF7784"/>
</dbReference>
<feature type="domain" description="Ras-GEF" evidence="14">
    <location>
        <begin position="945"/>
        <end position="1183"/>
    </location>
</feature>
<feature type="compositionally biased region" description="Polar residues" evidence="12">
    <location>
        <begin position="1"/>
        <end position="21"/>
    </location>
</feature>
<dbReference type="STRING" id="97331.A0A437A5N2"/>
<comment type="similarity">
    <text evidence="3">Belongs to the STAM family.</text>
</comment>
<reference evidence="16 17" key="1">
    <citation type="submission" date="2019-01" db="EMBL/GenBank/DDBJ databases">
        <title>Intercellular communication is required for trap formation in the nematode-trapping fungus Duddingtonia flagrans.</title>
        <authorList>
            <person name="Youssar L."/>
            <person name="Wernet V."/>
            <person name="Hensel N."/>
            <person name="Hildebrandt H.-G."/>
            <person name="Fischer R."/>
        </authorList>
    </citation>
    <scope>NUCLEOTIDE SEQUENCE [LARGE SCALE GENOMIC DNA]</scope>
    <source>
        <strain evidence="16 17">CBS H-5679</strain>
    </source>
</reference>
<proteinExistence type="inferred from homology"/>
<dbReference type="AlphaFoldDB" id="A0A437A5N2"/>
<comment type="subcellular location">
    <subcellularLocation>
        <location evidence="2">Endosome membrane</location>
        <topology evidence="2">Peripheral membrane protein</topology>
        <orientation evidence="2">Cytoplasmic side</orientation>
    </subcellularLocation>
</comment>
<dbReference type="CDD" id="cd11883">
    <property type="entry name" value="SH3_Sdc25"/>
    <property type="match status" value="1"/>
</dbReference>
<evidence type="ECO:0000256" key="11">
    <source>
        <dbReference type="PROSITE-ProRule" id="PRU00192"/>
    </source>
</evidence>
<dbReference type="Pfam" id="PF00018">
    <property type="entry name" value="SH3_1"/>
    <property type="match status" value="1"/>
</dbReference>
<dbReference type="InterPro" id="IPR001895">
    <property type="entry name" value="RASGEF_cat_dom"/>
</dbReference>
<dbReference type="PROSITE" id="PS50212">
    <property type="entry name" value="RASGEF_NTER"/>
    <property type="match status" value="1"/>
</dbReference>
<dbReference type="InterPro" id="IPR001452">
    <property type="entry name" value="SH3_domain"/>
</dbReference>
<evidence type="ECO:0000256" key="10">
    <source>
        <dbReference type="PROSITE-ProRule" id="PRU00168"/>
    </source>
</evidence>
<dbReference type="InterPro" id="IPR036964">
    <property type="entry name" value="RASGEF_cat_dom_sf"/>
</dbReference>
<dbReference type="PANTHER" id="PTHR23113:SF368">
    <property type="entry name" value="CELL DIVISION CONTROL PROTEIN 25"/>
    <property type="match status" value="1"/>
</dbReference>
<dbReference type="InterPro" id="IPR036028">
    <property type="entry name" value="SH3-like_dom_sf"/>
</dbReference>
<gene>
    <name evidence="16" type="ORF">DFL_004786</name>
</gene>
<dbReference type="SMART" id="SM00326">
    <property type="entry name" value="SH3"/>
    <property type="match status" value="1"/>
</dbReference>
<evidence type="ECO:0000256" key="1">
    <source>
        <dbReference type="ARBA" id="ARBA00002654"/>
    </source>
</evidence>
<feature type="region of interest" description="Disordered" evidence="12">
    <location>
        <begin position="734"/>
        <end position="757"/>
    </location>
</feature>
<dbReference type="FunFam" id="2.30.30.40:FF:000072">
    <property type="entry name" value="Unconventional Myosin IB"/>
    <property type="match status" value="1"/>
</dbReference>
<dbReference type="InterPro" id="IPR023578">
    <property type="entry name" value="Ras_GEF_dom_sf"/>
</dbReference>
<dbReference type="RefSeq" id="XP_067492058.1">
    <property type="nucleotide sequence ID" value="XM_067633938.1"/>
</dbReference>
<feature type="compositionally biased region" description="Acidic residues" evidence="12">
    <location>
        <begin position="130"/>
        <end position="153"/>
    </location>
</feature>
<evidence type="ECO:0000313" key="16">
    <source>
        <dbReference type="EMBL" id="RVD86514.1"/>
    </source>
</evidence>
<keyword evidence="8 10" id="KW-0344">Guanine-nucleotide releasing factor</keyword>
<dbReference type="PROSITE" id="PS00720">
    <property type="entry name" value="RASGEF"/>
    <property type="match status" value="1"/>
</dbReference>
<evidence type="ECO:0000259" key="13">
    <source>
        <dbReference type="PROSITE" id="PS50002"/>
    </source>
</evidence>
<feature type="domain" description="N-terminal Ras-GEF" evidence="15">
    <location>
        <begin position="777"/>
        <end position="909"/>
    </location>
</feature>
<feature type="compositionally biased region" description="Basic and acidic residues" evidence="12">
    <location>
        <begin position="672"/>
        <end position="682"/>
    </location>
</feature>
<dbReference type="VEuPathDB" id="FungiDB:DFL_004786"/>
<dbReference type="InterPro" id="IPR057827">
    <property type="entry name" value="WW_fungi"/>
</dbReference>
<dbReference type="GO" id="GO:0010008">
    <property type="term" value="C:endosome membrane"/>
    <property type="evidence" value="ECO:0007669"/>
    <property type="project" value="UniProtKB-SubCell"/>
</dbReference>
<evidence type="ECO:0000256" key="9">
    <source>
        <dbReference type="ARBA" id="ARBA00022753"/>
    </source>
</evidence>
<keyword evidence="9" id="KW-0967">Endosome</keyword>
<dbReference type="Pfam" id="PF00618">
    <property type="entry name" value="RasGEF_N"/>
    <property type="match status" value="1"/>
</dbReference>
<evidence type="ECO:0000256" key="7">
    <source>
        <dbReference type="ARBA" id="ARBA00022443"/>
    </source>
</evidence>
<evidence type="ECO:0000313" key="17">
    <source>
        <dbReference type="Proteomes" id="UP000283090"/>
    </source>
</evidence>
<feature type="compositionally biased region" description="Polar residues" evidence="12">
    <location>
        <begin position="274"/>
        <end position="294"/>
    </location>
</feature>
<dbReference type="Pfam" id="PF25008">
    <property type="entry name" value="DUF7784"/>
    <property type="match status" value="1"/>
</dbReference>
<evidence type="ECO:0000259" key="15">
    <source>
        <dbReference type="PROSITE" id="PS50212"/>
    </source>
</evidence>
<dbReference type="Pfam" id="PF25006">
    <property type="entry name" value="DUF7783"/>
    <property type="match status" value="1"/>
</dbReference>
<evidence type="ECO:0000256" key="2">
    <source>
        <dbReference type="ARBA" id="ARBA00004125"/>
    </source>
</evidence>
<dbReference type="PRINTS" id="PR00452">
    <property type="entry name" value="SH3DOMAIN"/>
</dbReference>
<feature type="region of interest" description="Disordered" evidence="12">
    <location>
        <begin position="672"/>
        <end position="716"/>
    </location>
</feature>
<feature type="compositionally biased region" description="Basic and acidic residues" evidence="12">
    <location>
        <begin position="295"/>
        <end position="305"/>
    </location>
</feature>
<dbReference type="GO" id="GO:0005886">
    <property type="term" value="C:plasma membrane"/>
    <property type="evidence" value="ECO:0007669"/>
    <property type="project" value="TreeGrafter"/>
</dbReference>
<dbReference type="GeneID" id="93587097"/>
<keyword evidence="17" id="KW-1185">Reference proteome</keyword>
<dbReference type="Gene3D" id="2.20.70.10">
    <property type="match status" value="1"/>
</dbReference>
<feature type="compositionally biased region" description="Basic and acidic residues" evidence="12">
    <location>
        <begin position="741"/>
        <end position="755"/>
    </location>
</feature>
<feature type="region of interest" description="Disordered" evidence="12">
    <location>
        <begin position="203"/>
        <end position="229"/>
    </location>
</feature>
<dbReference type="SUPFAM" id="SSF48366">
    <property type="entry name" value="Ras GEF"/>
    <property type="match status" value="1"/>
</dbReference>
<protein>
    <recommendedName>
        <fullName evidence="5">Class E vacuolar protein-sorting machinery protein HSE1</fullName>
    </recommendedName>
    <alternativeName>
        <fullName evidence="6">Class E vacuolar protein-sorting machinery protein hse1</fullName>
    </alternativeName>
</protein>
<dbReference type="PROSITE" id="PS50009">
    <property type="entry name" value="RASGEF_CAT"/>
    <property type="match status" value="1"/>
</dbReference>
<evidence type="ECO:0000256" key="12">
    <source>
        <dbReference type="SAM" id="MobiDB-lite"/>
    </source>
</evidence>
<dbReference type="Gene3D" id="2.30.30.40">
    <property type="entry name" value="SH3 Domains"/>
    <property type="match status" value="1"/>
</dbReference>
<dbReference type="OrthoDB" id="546434at2759"/>
<dbReference type="SMART" id="SM00229">
    <property type="entry name" value="RasGEFN"/>
    <property type="match status" value="1"/>
</dbReference>
<comment type="subunit">
    <text evidence="4">Component of the ESCRT-0 complex composed of HSE1 and VPS27.</text>
</comment>
<dbReference type="GO" id="GO:0007265">
    <property type="term" value="P:Ras protein signal transduction"/>
    <property type="evidence" value="ECO:0007669"/>
    <property type="project" value="TreeGrafter"/>
</dbReference>
<dbReference type="CDD" id="cd00155">
    <property type="entry name" value="RasGEF"/>
    <property type="match status" value="1"/>
</dbReference>
<dbReference type="PANTHER" id="PTHR23113">
    <property type="entry name" value="GUANINE NUCLEOTIDE EXCHANGE FACTOR"/>
    <property type="match status" value="1"/>
</dbReference>
<dbReference type="PROSITE" id="PS50002">
    <property type="entry name" value="SH3"/>
    <property type="match status" value="1"/>
</dbReference>
<evidence type="ECO:0000256" key="8">
    <source>
        <dbReference type="ARBA" id="ARBA00022658"/>
    </source>
</evidence>
<dbReference type="InterPro" id="IPR019804">
    <property type="entry name" value="Ras_G-nucl-exch_fac_CS"/>
</dbReference>
<dbReference type="EMBL" id="SAEB01000006">
    <property type="protein sequence ID" value="RVD86514.1"/>
    <property type="molecule type" value="Genomic_DNA"/>
</dbReference>
<dbReference type="InterPro" id="IPR008937">
    <property type="entry name" value="Ras-like_GEF"/>
</dbReference>
<dbReference type="GO" id="GO:0005085">
    <property type="term" value="F:guanyl-nucleotide exchange factor activity"/>
    <property type="evidence" value="ECO:0007669"/>
    <property type="project" value="UniProtKB-KW"/>
</dbReference>
<dbReference type="SMART" id="SM00147">
    <property type="entry name" value="RasGEF"/>
    <property type="match status" value="1"/>
</dbReference>
<dbReference type="SUPFAM" id="SSF50044">
    <property type="entry name" value="SH3-domain"/>
    <property type="match status" value="1"/>
</dbReference>
<evidence type="ECO:0000259" key="14">
    <source>
        <dbReference type="PROSITE" id="PS50009"/>
    </source>
</evidence>
<name>A0A437A5N2_ARTFL</name>
<dbReference type="InterPro" id="IPR056685">
    <property type="entry name" value="DUF7783"/>
</dbReference>
<dbReference type="Pfam" id="PF23518">
    <property type="entry name" value="WW_2"/>
    <property type="match status" value="1"/>
</dbReference>
<dbReference type="CDD" id="cd06224">
    <property type="entry name" value="REM"/>
    <property type="match status" value="1"/>
</dbReference>
<feature type="region of interest" description="Disordered" evidence="12">
    <location>
        <begin position="274"/>
        <end position="305"/>
    </location>
</feature>
<dbReference type="Proteomes" id="UP000283090">
    <property type="component" value="Unassembled WGS sequence"/>
</dbReference>
<feature type="domain" description="SH3" evidence="13">
    <location>
        <begin position="56"/>
        <end position="115"/>
    </location>
</feature>
<feature type="region of interest" description="Disordered" evidence="12">
    <location>
        <begin position="116"/>
        <end position="168"/>
    </location>
</feature>
<dbReference type="Gene3D" id="1.20.870.10">
    <property type="entry name" value="Son of sevenless (SoS) protein Chain: S domain 1"/>
    <property type="match status" value="1"/>
</dbReference>
<organism evidence="16 17">
    <name type="scientific">Arthrobotrys flagrans</name>
    <name type="common">Nematode-trapping fungus</name>
    <name type="synonym">Trichothecium flagrans</name>
    <dbReference type="NCBI Taxonomy" id="97331"/>
    <lineage>
        <taxon>Eukaryota</taxon>
        <taxon>Fungi</taxon>
        <taxon>Dikarya</taxon>
        <taxon>Ascomycota</taxon>
        <taxon>Pezizomycotina</taxon>
        <taxon>Orbiliomycetes</taxon>
        <taxon>Orbiliales</taxon>
        <taxon>Orbiliaceae</taxon>
        <taxon>Arthrobotrys</taxon>
    </lineage>
</organism>
<comment type="function">
    <text evidence="1">Component of the ESCRT-0 complex which is the sorting receptor for ubiquitinated cargo proteins at the multivesicular body (MVB).</text>
</comment>
<sequence length="1200" mass="132945">MMVMSSQTAHFPSNGGQQRQAAQVPRGRLLNGNGSFSEGRRPRSSNPVAPAHSPSPPAMFVRALYNYAADDPTSLSFHQGDVIQVLTQLESGWWDGIVNGQRGWFPSNYCALVPNSDLNGDENPGTQLEGADEDAEGQDYEDYEDTESDESDGDGQGRSSPQLPLEGQDHDDEAAFWLPQVTPDGRLYYFNTLTGASRTELPLETPVSSTESGPRLRTEFTAPDSTRPPPELMAAGLITDEATNGVDHDDGADNESQGDGEMLMFAVHSPVRETNNAATPDRTSAQSGKANGQRATDEPISNRELFDGNDINAENEVPFFANMADEDAKLDTVTFHDDILPIPASWDALIEETQHAIARYRQAIMQRQRMQYVSRAEDISDMLRLIIGAGSSTTDNHSGQPTIISSNKALHPHFRHFMAAFSKLVLSSHVASTDWPPADAEAKCLAEADEVMTGVLEFAKVARAQKDDVVPRLGPGFVVGSHIGGSWFSNGLGNPNSKQSVIFGERDNLSVATTPIDSQLVESLRGLQAVVVPGLRTLEDALETPGPVTTVHQQNVVGAFVIHAAQTSMESMRAYFHFLESVNLAPLASGGRSPTLLDFAITKQRLYDSFADLFMAVQYVTAELADEWTSFQGLPLEDRLSEVRAYIREIQQGIQSLVFTAEHLVEEFNERAAKAPAEDGHKPSQSSPSTAKAANGGGKTPVQAIPGTRGRAGSTVGAPFIVQNSDKIRRILGDTPLEKGVPAKEEPSPQEKVPEPDPWFLAPEVEDENEIQYADKEKATIRGGKLELLVVNLTRHDSLDADFNNTFLLTYKSFTTASHLFDLLTDRFNIQPPNNLTTPEYKLWAERKQKPIRLRVLNILKSWFENFWMEPRGEAETEILQRVLDFATAVMAPSFPGANVLKKLVEMRIQGRDPQFERVMIRTDGAKPAPIYPKNMRKLKFLDIDPLEFARQLTIIESKAYTKIKATECLGKAWSKPSPSDSSPDPAENVKAMILNSNQLTNWVAEMILNQPEVKKRVVVIKHFISVAEKCRYLNNFSTLTAIISALSTSPIHRLKRTWEQVPTRTIGILESMRTLMGTTRNFGDYREMLHLVNPPCVPFLGVYLTDLTFIEDGNPDLIKGTDLINFAKRAKTAEVIREIQQYQSVPYALEAVKPLQEYILSNMQAAKDVHEMYEVSIQIEPREREDEKIARLLQESGFL</sequence>
<evidence type="ECO:0000256" key="4">
    <source>
        <dbReference type="ARBA" id="ARBA00011446"/>
    </source>
</evidence>
<evidence type="ECO:0000256" key="5">
    <source>
        <dbReference type="ARBA" id="ARBA00017923"/>
    </source>
</evidence>
<keyword evidence="7 11" id="KW-0728">SH3 domain</keyword>
<feature type="region of interest" description="Disordered" evidence="12">
    <location>
        <begin position="1"/>
        <end position="54"/>
    </location>
</feature>
<dbReference type="InterPro" id="IPR000651">
    <property type="entry name" value="Ras-like_Gua-exchang_fac_N"/>
</dbReference>
<evidence type="ECO:0000256" key="6">
    <source>
        <dbReference type="ARBA" id="ARBA00018978"/>
    </source>
</evidence>
<accession>A0A437A5N2</accession>